<dbReference type="SUPFAM" id="SSF49899">
    <property type="entry name" value="Concanavalin A-like lectins/glucanases"/>
    <property type="match status" value="1"/>
</dbReference>
<dbReference type="Pfam" id="PF26113">
    <property type="entry name" value="GH16_XgeA"/>
    <property type="match status" value="1"/>
</dbReference>
<dbReference type="InterPro" id="IPR000757">
    <property type="entry name" value="Beta-glucanase-like"/>
</dbReference>
<dbReference type="EMBL" id="JBBWRZ010000002">
    <property type="protein sequence ID" value="KAK8243697.1"/>
    <property type="molecule type" value="Genomic_DNA"/>
</dbReference>
<dbReference type="PROSITE" id="PS51762">
    <property type="entry name" value="GH16_2"/>
    <property type="match status" value="1"/>
</dbReference>
<accession>A0ABR1YYC7</accession>
<evidence type="ECO:0000313" key="4">
    <source>
        <dbReference type="Proteomes" id="UP001492380"/>
    </source>
</evidence>
<protein>
    <submittedName>
        <fullName evidence="3">Mixed-linked glucanase</fullName>
    </submittedName>
</protein>
<feature type="chain" id="PRO_5046265183" evidence="1">
    <location>
        <begin position="24"/>
        <end position="362"/>
    </location>
</feature>
<gene>
    <name evidence="3" type="ORF">HDK90DRAFT_408871</name>
</gene>
<dbReference type="Proteomes" id="UP001492380">
    <property type="component" value="Unassembled WGS sequence"/>
</dbReference>
<sequence>MARFHLLLATLVAALFAATGGAANSYTLFHDYVPETFFDNFTFFSGQGDPTHGTVNYLSSRKEAVSKQLIGHGTADDGTTTVKIAVDATNKLYGNAGRNSIRITSKNNYNKGLFIFDVIHMPPSVCGLWPALWLLGEPEAEWPKYGEVDIIEGVNQQQSNLMTLHTKNDCKIGKSVSITSSDPDAITYTGKRTTTNCNVYAGNGCQIAAPQASSVSDSAAGYKTGATYGSPLNDQGGAVLAVEWTSSGFKVWSWPRNSAPDSVKSATANNPSDISPSSDFGTPVAHFGGASCNWNDNFKDLAFVINTDFCGDWAGNVDWNGGTCTKKTGYQSCSNYVRDHPEAFLQAYWEFGAVRYFAPASS</sequence>
<name>A0ABR1YYC7_9PEZI</name>
<dbReference type="PANTHER" id="PTHR10963:SF24">
    <property type="entry name" value="GLYCOSIDASE C21B10.07-RELATED"/>
    <property type="match status" value="1"/>
</dbReference>
<feature type="non-terminal residue" evidence="3">
    <location>
        <position position="362"/>
    </location>
</feature>
<keyword evidence="1" id="KW-0732">Signal</keyword>
<reference evidence="3 4" key="1">
    <citation type="submission" date="2024-04" db="EMBL/GenBank/DDBJ databases">
        <title>Phyllosticta paracitricarpa is synonymous to the EU quarantine fungus P. citricarpa based on phylogenomic analyses.</title>
        <authorList>
            <consortium name="Lawrence Berkeley National Laboratory"/>
            <person name="Van Ingen-Buijs V.A."/>
            <person name="Van Westerhoven A.C."/>
            <person name="Haridas S."/>
            <person name="Skiadas P."/>
            <person name="Martin F."/>
            <person name="Groenewald J.Z."/>
            <person name="Crous P.W."/>
            <person name="Seidl M.F."/>
        </authorList>
    </citation>
    <scope>NUCLEOTIDE SEQUENCE [LARGE SCALE GENOMIC DNA]</scope>
    <source>
        <strain evidence="3 4">CBS 123374</strain>
    </source>
</reference>
<dbReference type="InterPro" id="IPR050546">
    <property type="entry name" value="Glycosyl_Hydrlase_16"/>
</dbReference>
<evidence type="ECO:0000259" key="2">
    <source>
        <dbReference type="PROSITE" id="PS51762"/>
    </source>
</evidence>
<keyword evidence="4" id="KW-1185">Reference proteome</keyword>
<comment type="caution">
    <text evidence="3">The sequence shown here is derived from an EMBL/GenBank/DDBJ whole genome shotgun (WGS) entry which is preliminary data.</text>
</comment>
<dbReference type="PANTHER" id="PTHR10963">
    <property type="entry name" value="GLYCOSYL HYDROLASE-RELATED"/>
    <property type="match status" value="1"/>
</dbReference>
<feature type="signal peptide" evidence="1">
    <location>
        <begin position="1"/>
        <end position="23"/>
    </location>
</feature>
<evidence type="ECO:0000256" key="1">
    <source>
        <dbReference type="SAM" id="SignalP"/>
    </source>
</evidence>
<dbReference type="InterPro" id="IPR013320">
    <property type="entry name" value="ConA-like_dom_sf"/>
</dbReference>
<feature type="domain" description="GH16" evidence="2">
    <location>
        <begin position="26"/>
        <end position="322"/>
    </location>
</feature>
<dbReference type="Gene3D" id="2.60.120.200">
    <property type="match status" value="1"/>
</dbReference>
<proteinExistence type="predicted"/>
<evidence type="ECO:0000313" key="3">
    <source>
        <dbReference type="EMBL" id="KAK8243697.1"/>
    </source>
</evidence>
<organism evidence="3 4">
    <name type="scientific">Phyllosticta capitalensis</name>
    <dbReference type="NCBI Taxonomy" id="121624"/>
    <lineage>
        <taxon>Eukaryota</taxon>
        <taxon>Fungi</taxon>
        <taxon>Dikarya</taxon>
        <taxon>Ascomycota</taxon>
        <taxon>Pezizomycotina</taxon>
        <taxon>Dothideomycetes</taxon>
        <taxon>Dothideomycetes incertae sedis</taxon>
        <taxon>Botryosphaeriales</taxon>
        <taxon>Phyllostictaceae</taxon>
        <taxon>Phyllosticta</taxon>
    </lineage>
</organism>